<feature type="chain" id="PRO_5038704557" evidence="1">
    <location>
        <begin position="20"/>
        <end position="437"/>
    </location>
</feature>
<dbReference type="PANTHER" id="PTHR43649:SF32">
    <property type="entry name" value="SUGAR BINDING SECRETED PROTEIN"/>
    <property type="match status" value="1"/>
</dbReference>
<dbReference type="PROSITE" id="PS51257">
    <property type="entry name" value="PROKAR_LIPOPROTEIN"/>
    <property type="match status" value="1"/>
</dbReference>
<dbReference type="CDD" id="cd13585">
    <property type="entry name" value="PBP2_TMBP_like"/>
    <property type="match status" value="1"/>
</dbReference>
<dbReference type="PANTHER" id="PTHR43649">
    <property type="entry name" value="ARABINOSE-BINDING PROTEIN-RELATED"/>
    <property type="match status" value="1"/>
</dbReference>
<dbReference type="AlphaFoldDB" id="A0A1I5L4B3"/>
<sequence>MGRLKVVGSVFVLTIFLMACGNNSESSGEEVSIPEDPEEVSGDITVWAWELEANFLEQDVLPAFEEKYPNVNVTIEKQGVDQVYQKLNAGFSGGGSGLPDVTQIENSRINSFSGQFPQGFTNLSALGFEEHADKFPEAKLEGLKDADGNIIAMPRDLGPVGVIYRTDIFEEAEVDPSSIETWSDYIEAGKQIVDHTGEYMLGSYDDTLLRVMLQQQGTYYFDQDGNINVNSEEAQRALETIGQMKDEGLLTYTNDWDGHIGAMKNSTVATQPDAVWWGGTMIEQMPELSGNWGMFPLPAFEEGGARAANNGGSALAIPEASENKAAAYVFSEFATTQEELQVQGIENRGLFPSLTSAYESDYFNQQQEYFNNQTFYSDFAETVEDIPPINYTSDNLAARDIMESQLEAFLLEDKSVQDVLSDSQEEIKSQSGREVSE</sequence>
<accession>A0A1I5L4B3</accession>
<dbReference type="Pfam" id="PF01547">
    <property type="entry name" value="SBP_bac_1"/>
    <property type="match status" value="1"/>
</dbReference>
<name>A0A1I5L4B3_9BACI</name>
<reference evidence="3" key="1">
    <citation type="submission" date="2016-10" db="EMBL/GenBank/DDBJ databases">
        <authorList>
            <person name="Varghese N."/>
            <person name="Submissions S."/>
        </authorList>
    </citation>
    <scope>NUCLEOTIDE SEQUENCE [LARGE SCALE GENOMIC DNA]</scope>
    <source>
        <strain evidence="3">S7</strain>
    </source>
</reference>
<dbReference type="SUPFAM" id="SSF53850">
    <property type="entry name" value="Periplasmic binding protein-like II"/>
    <property type="match status" value="1"/>
</dbReference>
<dbReference type="RefSeq" id="WP_093334669.1">
    <property type="nucleotide sequence ID" value="NZ_FOXD01000001.1"/>
</dbReference>
<proteinExistence type="predicted"/>
<feature type="signal peptide" evidence="1">
    <location>
        <begin position="1"/>
        <end position="19"/>
    </location>
</feature>
<dbReference type="EMBL" id="FOXD01000001">
    <property type="protein sequence ID" value="SFO91611.1"/>
    <property type="molecule type" value="Genomic_DNA"/>
</dbReference>
<dbReference type="InterPro" id="IPR006059">
    <property type="entry name" value="SBP"/>
</dbReference>
<evidence type="ECO:0000256" key="1">
    <source>
        <dbReference type="SAM" id="SignalP"/>
    </source>
</evidence>
<gene>
    <name evidence="2" type="ORF">SAMN05518683_10180</name>
</gene>
<keyword evidence="3" id="KW-1185">Reference proteome</keyword>
<keyword evidence="1" id="KW-0732">Signal</keyword>
<organism evidence="2 3">
    <name type="scientific">Salibacterium halotolerans</name>
    <dbReference type="NCBI Taxonomy" id="1884432"/>
    <lineage>
        <taxon>Bacteria</taxon>
        <taxon>Bacillati</taxon>
        <taxon>Bacillota</taxon>
        <taxon>Bacilli</taxon>
        <taxon>Bacillales</taxon>
        <taxon>Bacillaceae</taxon>
    </lineage>
</organism>
<protein>
    <submittedName>
        <fullName evidence="2">Lactose/L-arabinose transport system substrate-binding protein</fullName>
    </submittedName>
</protein>
<evidence type="ECO:0000313" key="3">
    <source>
        <dbReference type="Proteomes" id="UP000198892"/>
    </source>
</evidence>
<dbReference type="OrthoDB" id="9768630at2"/>
<dbReference type="Proteomes" id="UP000198892">
    <property type="component" value="Unassembled WGS sequence"/>
</dbReference>
<dbReference type="Gene3D" id="3.40.190.10">
    <property type="entry name" value="Periplasmic binding protein-like II"/>
    <property type="match status" value="1"/>
</dbReference>
<evidence type="ECO:0000313" key="2">
    <source>
        <dbReference type="EMBL" id="SFO91611.1"/>
    </source>
</evidence>
<dbReference type="InterPro" id="IPR050490">
    <property type="entry name" value="Bact_solute-bd_prot1"/>
</dbReference>
<dbReference type="STRING" id="1884432.SAMN05518683_10180"/>